<proteinExistence type="inferred from homology"/>
<evidence type="ECO:0000256" key="2">
    <source>
        <dbReference type="ARBA" id="ARBA00022679"/>
    </source>
</evidence>
<keyword evidence="3" id="KW-0547">Nucleotide-binding</keyword>
<dbReference type="GO" id="GO:0008865">
    <property type="term" value="F:fructokinase activity"/>
    <property type="evidence" value="ECO:0007669"/>
    <property type="project" value="UniProtKB-EC"/>
</dbReference>
<dbReference type="EMBL" id="JACCBJ010000001">
    <property type="protein sequence ID" value="NYD76006.1"/>
    <property type="molecule type" value="Genomic_DNA"/>
</dbReference>
<dbReference type="CDD" id="cd01167">
    <property type="entry name" value="bac_FRK"/>
    <property type="match status" value="1"/>
</dbReference>
<comment type="caution">
    <text evidence="8">The sequence shown here is derived from an EMBL/GenBank/DDBJ whole genome shotgun (WGS) entry which is preliminary data.</text>
</comment>
<dbReference type="Gene3D" id="3.40.1190.20">
    <property type="match status" value="1"/>
</dbReference>
<keyword evidence="5" id="KW-0067">ATP-binding</keyword>
<reference evidence="8 9" key="1">
    <citation type="submission" date="2020-07" db="EMBL/GenBank/DDBJ databases">
        <title>Sequencing the genomes of 1000 actinobacteria strains.</title>
        <authorList>
            <person name="Klenk H.-P."/>
        </authorList>
    </citation>
    <scope>NUCLEOTIDE SEQUENCE [LARGE SCALE GENOMIC DNA]</scope>
    <source>
        <strain evidence="8 9">DSM 23871</strain>
    </source>
</reference>
<evidence type="ECO:0000256" key="4">
    <source>
        <dbReference type="ARBA" id="ARBA00022777"/>
    </source>
</evidence>
<comment type="similarity">
    <text evidence="1">Belongs to the carbohydrate kinase PfkB family.</text>
</comment>
<name>A0A852T2Z6_9MICO</name>
<evidence type="ECO:0000256" key="1">
    <source>
        <dbReference type="ARBA" id="ARBA00010688"/>
    </source>
</evidence>
<dbReference type="PROSITE" id="PS00584">
    <property type="entry name" value="PFKB_KINASES_2"/>
    <property type="match status" value="1"/>
</dbReference>
<dbReference type="InterPro" id="IPR002173">
    <property type="entry name" value="Carboh/pur_kinase_PfkB_CS"/>
</dbReference>
<organism evidence="8 9">
    <name type="scientific">Leifsonia soli</name>
    <dbReference type="NCBI Taxonomy" id="582665"/>
    <lineage>
        <taxon>Bacteria</taxon>
        <taxon>Bacillati</taxon>
        <taxon>Actinomycetota</taxon>
        <taxon>Actinomycetes</taxon>
        <taxon>Micrococcales</taxon>
        <taxon>Microbacteriaceae</taxon>
        <taxon>Leifsonia</taxon>
    </lineage>
</organism>
<keyword evidence="9" id="KW-1185">Reference proteome</keyword>
<dbReference type="InterPro" id="IPR029056">
    <property type="entry name" value="Ribokinase-like"/>
</dbReference>
<dbReference type="Pfam" id="PF00294">
    <property type="entry name" value="PfkB"/>
    <property type="match status" value="1"/>
</dbReference>
<evidence type="ECO:0000256" key="6">
    <source>
        <dbReference type="SAM" id="MobiDB-lite"/>
    </source>
</evidence>
<evidence type="ECO:0000256" key="5">
    <source>
        <dbReference type="ARBA" id="ARBA00022840"/>
    </source>
</evidence>
<dbReference type="GO" id="GO:0005524">
    <property type="term" value="F:ATP binding"/>
    <property type="evidence" value="ECO:0007669"/>
    <property type="project" value="UniProtKB-KW"/>
</dbReference>
<feature type="domain" description="Carbohydrate kinase PfkB" evidence="7">
    <location>
        <begin position="14"/>
        <end position="292"/>
    </location>
</feature>
<sequence length="312" mass="32057">MNAGALVVGEALIDEVVAASTVNRYSGGSPANVALGLARLDVVTRLHTAIGDDDDGALIRRHLADSGVGVTPESITAHPTSRAVATIGADGSATYRFALGWDPRSLDDLRSPAIIHTGSLGAFLEPGSDVTRDIVRRGRAAGALISFDPNIRPSLIADPERSREDVMALARASHLTKLSDEDADFLFPGTSIESVVDLLIDSGVAVVGVTQGSRGALLGSGAHRVHIPPVAVAVADTVGAGDSFMAALIWALAVEDGGWDGQPITESRLFAVGTRAARAAAITVSRTGADLPSLSDVRSPSPADHGKDTCHA</sequence>
<evidence type="ECO:0000313" key="9">
    <source>
        <dbReference type="Proteomes" id="UP000589620"/>
    </source>
</evidence>
<dbReference type="PANTHER" id="PTHR43085:SF1">
    <property type="entry name" value="PSEUDOURIDINE KINASE-RELATED"/>
    <property type="match status" value="1"/>
</dbReference>
<dbReference type="AlphaFoldDB" id="A0A852T2Z6"/>
<evidence type="ECO:0000256" key="3">
    <source>
        <dbReference type="ARBA" id="ARBA00022741"/>
    </source>
</evidence>
<feature type="region of interest" description="Disordered" evidence="6">
    <location>
        <begin position="293"/>
        <end position="312"/>
    </location>
</feature>
<dbReference type="InterPro" id="IPR050306">
    <property type="entry name" value="PfkB_Carbo_kinase"/>
</dbReference>
<evidence type="ECO:0000259" key="7">
    <source>
        <dbReference type="Pfam" id="PF00294"/>
    </source>
</evidence>
<dbReference type="InterPro" id="IPR011611">
    <property type="entry name" value="PfkB_dom"/>
</dbReference>
<dbReference type="Proteomes" id="UP000589620">
    <property type="component" value="Unassembled WGS sequence"/>
</dbReference>
<dbReference type="RefSeq" id="WP_179457765.1">
    <property type="nucleotide sequence ID" value="NZ_BAAAPX010000001.1"/>
</dbReference>
<protein>
    <submittedName>
        <fullName evidence="8">Fructokinase</fullName>
        <ecNumber evidence="8">2.7.1.4</ecNumber>
    </submittedName>
</protein>
<dbReference type="EC" id="2.7.1.4" evidence="8"/>
<keyword evidence="2 8" id="KW-0808">Transferase</keyword>
<keyword evidence="4 8" id="KW-0418">Kinase</keyword>
<dbReference type="SUPFAM" id="SSF53613">
    <property type="entry name" value="Ribokinase-like"/>
    <property type="match status" value="1"/>
</dbReference>
<gene>
    <name evidence="8" type="ORF">BJ963_003525</name>
</gene>
<evidence type="ECO:0000313" key="8">
    <source>
        <dbReference type="EMBL" id="NYD76006.1"/>
    </source>
</evidence>
<dbReference type="PANTHER" id="PTHR43085">
    <property type="entry name" value="HEXOKINASE FAMILY MEMBER"/>
    <property type="match status" value="1"/>
</dbReference>
<accession>A0A852T2Z6</accession>